<proteinExistence type="predicted"/>
<gene>
    <name evidence="6" type="ORF">E1956_18210</name>
</gene>
<dbReference type="InterPro" id="IPR001647">
    <property type="entry name" value="HTH_TetR"/>
</dbReference>
<dbReference type="PANTHER" id="PTHR30055">
    <property type="entry name" value="HTH-TYPE TRANSCRIPTIONAL REGULATOR RUTR"/>
    <property type="match status" value="1"/>
</dbReference>
<evidence type="ECO:0000256" key="2">
    <source>
        <dbReference type="ARBA" id="ARBA00023125"/>
    </source>
</evidence>
<evidence type="ECO:0000256" key="3">
    <source>
        <dbReference type="ARBA" id="ARBA00023163"/>
    </source>
</evidence>
<reference evidence="6 7" key="1">
    <citation type="submission" date="2019-03" db="EMBL/GenBank/DDBJ databases">
        <title>Paraburkholderia sp. 7MH5, isolated from subtropical forest soil.</title>
        <authorList>
            <person name="Gao Z.-H."/>
            <person name="Qiu L.-H."/>
        </authorList>
    </citation>
    <scope>NUCLEOTIDE SEQUENCE [LARGE SCALE GENOMIC DNA]</scope>
    <source>
        <strain evidence="6 7">7MH5</strain>
    </source>
</reference>
<accession>A0A4V1AZG1</accession>
<evidence type="ECO:0000256" key="1">
    <source>
        <dbReference type="ARBA" id="ARBA00023015"/>
    </source>
</evidence>
<dbReference type="AlphaFoldDB" id="A0A4V1AZG1"/>
<dbReference type="GO" id="GO:0003700">
    <property type="term" value="F:DNA-binding transcription factor activity"/>
    <property type="evidence" value="ECO:0007669"/>
    <property type="project" value="TreeGrafter"/>
</dbReference>
<feature type="DNA-binding region" description="H-T-H motif" evidence="4">
    <location>
        <begin position="70"/>
        <end position="89"/>
    </location>
</feature>
<sequence length="260" mass="28263">MWLVHRVAAQATHGSPPEFGGLLLNGDNMSSVPLDLTPTKKNAWHHGNLREEMVQRGLELLELRGAAELSLREVARLAGVSQTAPTHHFGDKEGLLAAIASEGFRQLMADRLAALKDGMTKEERLRVVMRSYVGFALRRPELFHLMFGPRIADKTRHAELMEASAASFQFLSNSIAEFQADQTGDERPPRYSAIAIWSGMHGLATLLSDRKSGLCQVPDDRIDDVCLSVSGVLLGGLLSPHVIASAPARKTAARVKKGAA</sequence>
<dbReference type="PROSITE" id="PS50977">
    <property type="entry name" value="HTH_TETR_2"/>
    <property type="match status" value="1"/>
</dbReference>
<evidence type="ECO:0000259" key="5">
    <source>
        <dbReference type="PROSITE" id="PS50977"/>
    </source>
</evidence>
<dbReference type="SUPFAM" id="SSF46689">
    <property type="entry name" value="Homeodomain-like"/>
    <property type="match status" value="1"/>
</dbReference>
<evidence type="ECO:0000313" key="7">
    <source>
        <dbReference type="Proteomes" id="UP000295727"/>
    </source>
</evidence>
<dbReference type="SUPFAM" id="SSF48498">
    <property type="entry name" value="Tetracyclin repressor-like, C-terminal domain"/>
    <property type="match status" value="1"/>
</dbReference>
<dbReference type="InterPro" id="IPR009057">
    <property type="entry name" value="Homeodomain-like_sf"/>
</dbReference>
<dbReference type="EMBL" id="CP038149">
    <property type="protein sequence ID" value="QBQ99152.1"/>
    <property type="molecule type" value="Genomic_DNA"/>
</dbReference>
<dbReference type="InterPro" id="IPR025996">
    <property type="entry name" value="MT1864/Rv1816-like_C"/>
</dbReference>
<dbReference type="Proteomes" id="UP000295727">
    <property type="component" value="Chromosome 2"/>
</dbReference>
<dbReference type="PANTHER" id="PTHR30055:SF220">
    <property type="entry name" value="TETR-FAMILY REGULATORY PROTEIN"/>
    <property type="match status" value="1"/>
</dbReference>
<dbReference type="InterPro" id="IPR036271">
    <property type="entry name" value="Tet_transcr_reg_TetR-rel_C_sf"/>
</dbReference>
<dbReference type="GO" id="GO:0000976">
    <property type="term" value="F:transcription cis-regulatory region binding"/>
    <property type="evidence" value="ECO:0007669"/>
    <property type="project" value="TreeGrafter"/>
</dbReference>
<evidence type="ECO:0000313" key="6">
    <source>
        <dbReference type="EMBL" id="QBQ99152.1"/>
    </source>
</evidence>
<dbReference type="OrthoDB" id="5293556at2"/>
<feature type="domain" description="HTH tetR-type" evidence="5">
    <location>
        <begin position="47"/>
        <end position="107"/>
    </location>
</feature>
<keyword evidence="2 4" id="KW-0238">DNA-binding</keyword>
<organism evidence="6 7">
    <name type="scientific">Paraburkholderia pallida</name>
    <dbReference type="NCBI Taxonomy" id="2547399"/>
    <lineage>
        <taxon>Bacteria</taxon>
        <taxon>Pseudomonadati</taxon>
        <taxon>Pseudomonadota</taxon>
        <taxon>Betaproteobacteria</taxon>
        <taxon>Burkholderiales</taxon>
        <taxon>Burkholderiaceae</taxon>
        <taxon>Paraburkholderia</taxon>
    </lineage>
</organism>
<dbReference type="Pfam" id="PF00440">
    <property type="entry name" value="TetR_N"/>
    <property type="match status" value="1"/>
</dbReference>
<keyword evidence="1" id="KW-0805">Transcription regulation</keyword>
<keyword evidence="3" id="KW-0804">Transcription</keyword>
<name>A0A4V1AZG1_9BURK</name>
<protein>
    <submittedName>
        <fullName evidence="6">TetR/AcrR family transcriptional regulator</fullName>
    </submittedName>
</protein>
<dbReference type="InterPro" id="IPR050109">
    <property type="entry name" value="HTH-type_TetR-like_transc_reg"/>
</dbReference>
<evidence type="ECO:0000256" key="4">
    <source>
        <dbReference type="PROSITE-ProRule" id="PRU00335"/>
    </source>
</evidence>
<dbReference type="Pfam" id="PF13305">
    <property type="entry name" value="TetR_C_33"/>
    <property type="match status" value="1"/>
</dbReference>
<dbReference type="Gene3D" id="1.10.357.10">
    <property type="entry name" value="Tetracycline Repressor, domain 2"/>
    <property type="match status" value="1"/>
</dbReference>
<dbReference type="KEGG" id="ppai:E1956_18210"/>
<keyword evidence="7" id="KW-1185">Reference proteome</keyword>